<evidence type="ECO:0000256" key="1">
    <source>
        <dbReference type="ARBA" id="ARBA00022801"/>
    </source>
</evidence>
<dbReference type="GO" id="GO:0016787">
    <property type="term" value="F:hydrolase activity"/>
    <property type="evidence" value="ECO:0007669"/>
    <property type="project" value="UniProtKB-KW"/>
</dbReference>
<feature type="domain" description="Alpha/beta hydrolase fold-3" evidence="2">
    <location>
        <begin position="113"/>
        <end position="332"/>
    </location>
</feature>
<gene>
    <name evidence="3" type="ORF">CVT26_007440</name>
</gene>
<dbReference type="Pfam" id="PF07859">
    <property type="entry name" value="Abhydrolase_3"/>
    <property type="match status" value="1"/>
</dbReference>
<comment type="caution">
    <text evidence="3">The sequence shown here is derived from an EMBL/GenBank/DDBJ whole genome shotgun (WGS) entry which is preliminary data.</text>
</comment>
<dbReference type="FunCoup" id="A0A409W7W6">
    <property type="interactions" value="14"/>
</dbReference>
<dbReference type="AlphaFoldDB" id="A0A409W7W6"/>
<evidence type="ECO:0000313" key="4">
    <source>
        <dbReference type="Proteomes" id="UP000284706"/>
    </source>
</evidence>
<dbReference type="InterPro" id="IPR050300">
    <property type="entry name" value="GDXG_lipolytic_enzyme"/>
</dbReference>
<dbReference type="SUPFAM" id="SSF53474">
    <property type="entry name" value="alpha/beta-Hydrolases"/>
    <property type="match status" value="1"/>
</dbReference>
<name>A0A409W7W6_9AGAR</name>
<keyword evidence="4" id="KW-1185">Reference proteome</keyword>
<dbReference type="EMBL" id="NHYE01005326">
    <property type="protein sequence ID" value="PPQ74631.1"/>
    <property type="molecule type" value="Genomic_DNA"/>
</dbReference>
<reference evidence="3 4" key="1">
    <citation type="journal article" date="2018" name="Evol. Lett.">
        <title>Horizontal gene cluster transfer increased hallucinogenic mushroom diversity.</title>
        <authorList>
            <person name="Reynolds H.T."/>
            <person name="Vijayakumar V."/>
            <person name="Gluck-Thaler E."/>
            <person name="Korotkin H.B."/>
            <person name="Matheny P.B."/>
            <person name="Slot J.C."/>
        </authorList>
    </citation>
    <scope>NUCLEOTIDE SEQUENCE [LARGE SCALE GENOMIC DNA]</scope>
    <source>
        <strain evidence="3 4">SRW20</strain>
    </source>
</reference>
<dbReference type="InterPro" id="IPR029058">
    <property type="entry name" value="AB_hydrolase_fold"/>
</dbReference>
<dbReference type="PANTHER" id="PTHR48081">
    <property type="entry name" value="AB HYDROLASE SUPERFAMILY PROTEIN C4A8.06C"/>
    <property type="match status" value="1"/>
</dbReference>
<keyword evidence="1" id="KW-0378">Hydrolase</keyword>
<dbReference type="Proteomes" id="UP000284706">
    <property type="component" value="Unassembled WGS sequence"/>
</dbReference>
<sequence length="366" mass="41482">MPSVKKPKYGDVSYWDLLHIATIWARLPFALVWTYARNLLFNRGNLVRANGRHLVRWANERYTVPELQYLLPTSVEAYKRWAQTNNLPIILEELVDDTVIMWIGPKRTDKVVLYIPGGAFWAPLLDYSLSFWQYVQKELHKKDCDVGFAILAYSLVPEATFPTQLRQAMLGVEHLLATGLHPSNLHLVSDSAGGNVLLSLFSHILHPLDGLRSMMPLSAPIRSAYLMSPWVRLRSESPSFKADPPDDLLSAANEVDYSSKYLAGVMDNQQPYAEPDSAPESWFDGLDSVVERVLMTAGEKELFRDDIIHFSNRLCKTKSNFSFVIQEGGTHNDPMFDFFLQLPHDQLGSLTSQIVDWLAKGIRSTA</sequence>
<dbReference type="OrthoDB" id="2152029at2759"/>
<organism evidence="3 4">
    <name type="scientific">Gymnopilus dilepis</name>
    <dbReference type="NCBI Taxonomy" id="231916"/>
    <lineage>
        <taxon>Eukaryota</taxon>
        <taxon>Fungi</taxon>
        <taxon>Dikarya</taxon>
        <taxon>Basidiomycota</taxon>
        <taxon>Agaricomycotina</taxon>
        <taxon>Agaricomycetes</taxon>
        <taxon>Agaricomycetidae</taxon>
        <taxon>Agaricales</taxon>
        <taxon>Agaricineae</taxon>
        <taxon>Hymenogastraceae</taxon>
        <taxon>Gymnopilus</taxon>
    </lineage>
</organism>
<dbReference type="STRING" id="231916.A0A409W7W6"/>
<dbReference type="Gene3D" id="3.40.50.1820">
    <property type="entry name" value="alpha/beta hydrolase"/>
    <property type="match status" value="1"/>
</dbReference>
<accession>A0A409W7W6</accession>
<proteinExistence type="predicted"/>
<evidence type="ECO:0000313" key="3">
    <source>
        <dbReference type="EMBL" id="PPQ74631.1"/>
    </source>
</evidence>
<evidence type="ECO:0000259" key="2">
    <source>
        <dbReference type="Pfam" id="PF07859"/>
    </source>
</evidence>
<dbReference type="InterPro" id="IPR013094">
    <property type="entry name" value="AB_hydrolase_3"/>
</dbReference>
<dbReference type="InParanoid" id="A0A409W7W6"/>
<dbReference type="PANTHER" id="PTHR48081:SF31">
    <property type="entry name" value="STERYL ACETYL HYDROLASE MUG81-RELATED"/>
    <property type="match status" value="1"/>
</dbReference>
<protein>
    <recommendedName>
        <fullName evidence="2">Alpha/beta hydrolase fold-3 domain-containing protein</fullName>
    </recommendedName>
</protein>